<name>A0AAW2YGB0_9LAMI</name>
<reference evidence="1" key="2">
    <citation type="journal article" date="2024" name="Plant">
        <title>Genomic evolution and insights into agronomic trait innovations of Sesamum species.</title>
        <authorList>
            <person name="Miao H."/>
            <person name="Wang L."/>
            <person name="Qu L."/>
            <person name="Liu H."/>
            <person name="Sun Y."/>
            <person name="Le M."/>
            <person name="Wang Q."/>
            <person name="Wei S."/>
            <person name="Zheng Y."/>
            <person name="Lin W."/>
            <person name="Duan Y."/>
            <person name="Cao H."/>
            <person name="Xiong S."/>
            <person name="Wang X."/>
            <person name="Wei L."/>
            <person name="Li C."/>
            <person name="Ma Q."/>
            <person name="Ju M."/>
            <person name="Zhao R."/>
            <person name="Li G."/>
            <person name="Mu C."/>
            <person name="Tian Q."/>
            <person name="Mei H."/>
            <person name="Zhang T."/>
            <person name="Gao T."/>
            <person name="Zhang H."/>
        </authorList>
    </citation>
    <scope>NUCLEOTIDE SEQUENCE</scope>
    <source>
        <strain evidence="1">KEN1</strain>
    </source>
</reference>
<dbReference type="EMBL" id="JACGWN010000001">
    <property type="protein sequence ID" value="KAL0464686.1"/>
    <property type="molecule type" value="Genomic_DNA"/>
</dbReference>
<sequence length="281" mass="31548">MDFLTVVLLLFSVAWICTLLLTSNLRARKLAKLPPGPYPFPIIGNILQLGSKPHQSLAKLSRKYGPVMSLKLGSITTVVVSSPEAAKIVLQKYDLAFSSRTIPSAVAALNHDEFSMVWLPVENQWRKLRKICKEKMFSVSRLESSQGVRREKLQKRWEYVKECSETGRAVDIGETAFTTSLNLMSATLFSMDFAQFNSDTSQEMKDVVWGVMECVGSPNFADYFPVLKSADPQGILKKTKIYFEKLFDIFDGIIDEKLKSKGGKDDVVEALIELSQMDDAE</sequence>
<comment type="caution">
    <text evidence="1">The sequence shown here is derived from an EMBL/GenBank/DDBJ whole genome shotgun (WGS) entry which is preliminary data.</text>
</comment>
<protein>
    <submittedName>
        <fullName evidence="1">Cytochrome</fullName>
    </submittedName>
</protein>
<dbReference type="AlphaFoldDB" id="A0AAW2YGB0"/>
<evidence type="ECO:0000313" key="1">
    <source>
        <dbReference type="EMBL" id="KAL0464686.1"/>
    </source>
</evidence>
<dbReference type="GO" id="GO:0020037">
    <property type="term" value="F:heme binding"/>
    <property type="evidence" value="ECO:0007669"/>
    <property type="project" value="InterPro"/>
</dbReference>
<dbReference type="GO" id="GO:0004497">
    <property type="term" value="F:monooxygenase activity"/>
    <property type="evidence" value="ECO:0007669"/>
    <property type="project" value="InterPro"/>
</dbReference>
<dbReference type="InterPro" id="IPR001128">
    <property type="entry name" value="Cyt_P450"/>
</dbReference>
<dbReference type="SUPFAM" id="SSF48264">
    <property type="entry name" value="Cytochrome P450"/>
    <property type="match status" value="1"/>
</dbReference>
<dbReference type="GO" id="GO:0005506">
    <property type="term" value="F:iron ion binding"/>
    <property type="evidence" value="ECO:0007669"/>
    <property type="project" value="InterPro"/>
</dbReference>
<dbReference type="GO" id="GO:0016705">
    <property type="term" value="F:oxidoreductase activity, acting on paired donors, with incorporation or reduction of molecular oxygen"/>
    <property type="evidence" value="ECO:0007669"/>
    <property type="project" value="InterPro"/>
</dbReference>
<gene>
    <name evidence="1" type="ORF">Slati_0356200</name>
</gene>
<proteinExistence type="predicted"/>
<accession>A0AAW2YGB0</accession>
<dbReference type="InterPro" id="IPR036396">
    <property type="entry name" value="Cyt_P450_sf"/>
</dbReference>
<organism evidence="1">
    <name type="scientific">Sesamum latifolium</name>
    <dbReference type="NCBI Taxonomy" id="2727402"/>
    <lineage>
        <taxon>Eukaryota</taxon>
        <taxon>Viridiplantae</taxon>
        <taxon>Streptophyta</taxon>
        <taxon>Embryophyta</taxon>
        <taxon>Tracheophyta</taxon>
        <taxon>Spermatophyta</taxon>
        <taxon>Magnoliopsida</taxon>
        <taxon>eudicotyledons</taxon>
        <taxon>Gunneridae</taxon>
        <taxon>Pentapetalae</taxon>
        <taxon>asterids</taxon>
        <taxon>lamiids</taxon>
        <taxon>Lamiales</taxon>
        <taxon>Pedaliaceae</taxon>
        <taxon>Sesamum</taxon>
    </lineage>
</organism>
<dbReference type="Pfam" id="PF00067">
    <property type="entry name" value="p450"/>
    <property type="match status" value="1"/>
</dbReference>
<dbReference type="Gene3D" id="1.10.630.10">
    <property type="entry name" value="Cytochrome P450"/>
    <property type="match status" value="1"/>
</dbReference>
<dbReference type="PANTHER" id="PTHR24299">
    <property type="entry name" value="CYTOCHROME P450 FAMILY 1"/>
    <property type="match status" value="1"/>
</dbReference>
<reference evidence="1" key="1">
    <citation type="submission" date="2020-06" db="EMBL/GenBank/DDBJ databases">
        <authorList>
            <person name="Li T."/>
            <person name="Hu X."/>
            <person name="Zhang T."/>
            <person name="Song X."/>
            <person name="Zhang H."/>
            <person name="Dai N."/>
            <person name="Sheng W."/>
            <person name="Hou X."/>
            <person name="Wei L."/>
        </authorList>
    </citation>
    <scope>NUCLEOTIDE SEQUENCE</scope>
    <source>
        <strain evidence="1">KEN1</strain>
        <tissue evidence="1">Leaf</tissue>
    </source>
</reference>
<dbReference type="PANTHER" id="PTHR24299:SF59">
    <property type="entry name" value="CYTOCHROME P450 SUPERFAMILY PROTEIN"/>
    <property type="match status" value="1"/>
</dbReference>